<feature type="binding site" evidence="7">
    <location>
        <position position="15"/>
    </location>
    <ligand>
        <name>ADP-alpha-D-glucose</name>
        <dbReference type="ChEBI" id="CHEBI:57498"/>
    </ligand>
</feature>
<evidence type="ECO:0000256" key="7">
    <source>
        <dbReference type="HAMAP-Rule" id="MF_00484"/>
    </source>
</evidence>
<dbReference type="UniPathway" id="UPA00164"/>
<evidence type="ECO:0000256" key="5">
    <source>
        <dbReference type="ARBA" id="ARBA00022679"/>
    </source>
</evidence>
<dbReference type="eggNOG" id="COG0297">
    <property type="taxonomic scope" value="Bacteria"/>
</dbReference>
<dbReference type="NCBIfam" id="TIGR02095">
    <property type="entry name" value="glgA"/>
    <property type="match status" value="1"/>
</dbReference>
<evidence type="ECO:0000256" key="1">
    <source>
        <dbReference type="ARBA" id="ARBA00001478"/>
    </source>
</evidence>
<evidence type="ECO:0000256" key="3">
    <source>
        <dbReference type="ARBA" id="ARBA00010281"/>
    </source>
</evidence>
<dbReference type="Gene3D" id="3.40.50.2000">
    <property type="entry name" value="Glycogen Phosphorylase B"/>
    <property type="match status" value="2"/>
</dbReference>
<dbReference type="EMBL" id="AEUX02000006">
    <property type="protein sequence ID" value="EHI69435.1"/>
    <property type="molecule type" value="Genomic_DNA"/>
</dbReference>
<dbReference type="RefSeq" id="WP_008088842.1">
    <property type="nucleotide sequence ID" value="NZ_AEUX02000006.1"/>
</dbReference>
<evidence type="ECO:0000313" key="11">
    <source>
        <dbReference type="Proteomes" id="UP000003330"/>
    </source>
</evidence>
<accession>G5K400</accession>
<name>G5K400_9STRE</name>
<dbReference type="InterPro" id="IPR011835">
    <property type="entry name" value="GS/SS"/>
</dbReference>
<dbReference type="CDD" id="cd03791">
    <property type="entry name" value="GT5_Glycogen_synthase_DULL1-like"/>
    <property type="match status" value="1"/>
</dbReference>
<dbReference type="GO" id="GO:0005978">
    <property type="term" value="P:glycogen biosynthetic process"/>
    <property type="evidence" value="ECO:0007669"/>
    <property type="project" value="UniProtKB-UniRule"/>
</dbReference>
<comment type="pathway">
    <text evidence="7">Glycan biosynthesis; glycogen biosynthesis.</text>
</comment>
<sequence>MKITFVAAEAAPFAKTGGLGDVIGALPKALVKKGHQVSVILPYYDMIDHSFGDEVEDVLYFYTNLSWRRQYVGIKKLTRDGISFYFIDNQYYFFRGKIYGDWDDGERFVYFQLAALESLEKLNDIPDILHVHDYHTAMIPFLLKEKYHWINAYRNIKTILTIHNMAFQGQFDPAMLGDLFGVGAERYEDGTLRWNHCLNWMKAGLLYANRITTVSPTYAEEIQTSAFGKGLDQVMRMERGKLSGITNGIDTDLYNPQTDPYIEAHYMVENLSQKQVNKKALQERLGLPIEADIPLIGVVSRLTDQKGFHLVVDELEYLLQQDVQLVVLGTGDYRYEEAFTYFAQKYPHKLAAIISFDLALAQQIYAGSDLFLMPSAFEPCGLSQMMAMRYGSLPIVHEIGGLKDTVQPYNPFDHSGTGFSFNHFSGFWLTNTLLFALDIYRNRKEDWRQLQVNAMTKDFSWDTASQAYLNLYQEIL</sequence>
<comment type="caution">
    <text evidence="10">The sequence shown here is derived from an EMBL/GenBank/DDBJ whole genome shotgun (WGS) entry which is preliminary data.</text>
</comment>
<keyword evidence="6 7" id="KW-0320">Glycogen biosynthesis</keyword>
<dbReference type="OrthoDB" id="9808590at2"/>
<dbReference type="EC" id="2.4.1.21" evidence="7"/>
<dbReference type="InterPro" id="IPR001296">
    <property type="entry name" value="Glyco_trans_1"/>
</dbReference>
<dbReference type="NCBIfam" id="NF001898">
    <property type="entry name" value="PRK00654.1-1"/>
    <property type="match status" value="1"/>
</dbReference>
<organism evidence="10 11">
    <name type="scientific">Streptococcus ictaluri 707-05</name>
    <dbReference type="NCBI Taxonomy" id="764299"/>
    <lineage>
        <taxon>Bacteria</taxon>
        <taxon>Bacillati</taxon>
        <taxon>Bacillota</taxon>
        <taxon>Bacilli</taxon>
        <taxon>Lactobacillales</taxon>
        <taxon>Streptococcaceae</taxon>
        <taxon>Streptococcus</taxon>
    </lineage>
</organism>
<dbReference type="GO" id="GO:0009011">
    <property type="term" value="F:alpha-1,4-glucan glucosyltransferase (ADP-glucose donor) activity"/>
    <property type="evidence" value="ECO:0007669"/>
    <property type="project" value="UniProtKB-UniRule"/>
</dbReference>
<dbReference type="PANTHER" id="PTHR45825:SF11">
    <property type="entry name" value="ALPHA AMYLASE DOMAIN-CONTAINING PROTEIN"/>
    <property type="match status" value="1"/>
</dbReference>
<proteinExistence type="inferred from homology"/>
<dbReference type="Pfam" id="PF08323">
    <property type="entry name" value="Glyco_transf_5"/>
    <property type="match status" value="1"/>
</dbReference>
<dbReference type="AlphaFoldDB" id="G5K400"/>
<feature type="domain" description="Glycosyl transferase family 1" evidence="8">
    <location>
        <begin position="290"/>
        <end position="410"/>
    </location>
</feature>
<protein>
    <recommendedName>
        <fullName evidence="7">Glycogen synthase</fullName>
        <ecNumber evidence="7">2.4.1.21</ecNumber>
    </recommendedName>
    <alternativeName>
        <fullName evidence="7">Starch [bacterial glycogen] synthase</fullName>
    </alternativeName>
</protein>
<keyword evidence="4 7" id="KW-0328">Glycosyltransferase</keyword>
<dbReference type="SUPFAM" id="SSF53756">
    <property type="entry name" value="UDP-Glycosyltransferase/glycogen phosphorylase"/>
    <property type="match status" value="1"/>
</dbReference>
<keyword evidence="11" id="KW-1185">Reference proteome</keyword>
<evidence type="ECO:0000256" key="4">
    <source>
        <dbReference type="ARBA" id="ARBA00022676"/>
    </source>
</evidence>
<feature type="domain" description="Starch synthase catalytic" evidence="9">
    <location>
        <begin position="2"/>
        <end position="236"/>
    </location>
</feature>
<evidence type="ECO:0000259" key="8">
    <source>
        <dbReference type="Pfam" id="PF00534"/>
    </source>
</evidence>
<dbReference type="PANTHER" id="PTHR45825">
    <property type="entry name" value="GRANULE-BOUND STARCH SYNTHASE 1, CHLOROPLASTIC/AMYLOPLASTIC"/>
    <property type="match status" value="1"/>
</dbReference>
<evidence type="ECO:0000313" key="10">
    <source>
        <dbReference type="EMBL" id="EHI69435.1"/>
    </source>
</evidence>
<reference evidence="10 11" key="1">
    <citation type="journal article" date="2014" name="Int. J. Syst. Evol. Microbiol.">
        <title>Phylogenomics and the dynamic genome evolution of the genus Streptococcus.</title>
        <authorList>
            <consortium name="The Broad Institute Genome Sequencing Platform"/>
            <person name="Richards V.P."/>
            <person name="Palmer S.R."/>
            <person name="Pavinski Bitar P.D."/>
            <person name="Qin X."/>
            <person name="Weinstock G.M."/>
            <person name="Highlander S.K."/>
            <person name="Town C.D."/>
            <person name="Burne R.A."/>
            <person name="Stanhope M.J."/>
        </authorList>
    </citation>
    <scope>NUCLEOTIDE SEQUENCE [LARGE SCALE GENOMIC DNA]</scope>
    <source>
        <strain evidence="10 11">707-05</strain>
    </source>
</reference>
<comment type="catalytic activity">
    <reaction evidence="1 7">
        <text>[(1-&gt;4)-alpha-D-glucosyl](n) + ADP-alpha-D-glucose = [(1-&gt;4)-alpha-D-glucosyl](n+1) + ADP + H(+)</text>
        <dbReference type="Rhea" id="RHEA:18189"/>
        <dbReference type="Rhea" id="RHEA-COMP:9584"/>
        <dbReference type="Rhea" id="RHEA-COMP:9587"/>
        <dbReference type="ChEBI" id="CHEBI:15378"/>
        <dbReference type="ChEBI" id="CHEBI:15444"/>
        <dbReference type="ChEBI" id="CHEBI:57498"/>
        <dbReference type="ChEBI" id="CHEBI:456216"/>
        <dbReference type="EC" id="2.4.1.21"/>
    </reaction>
</comment>
<comment type="similarity">
    <text evidence="3 7">Belongs to the glycosyltransferase 1 family. Bacterial/plant glycogen synthase subfamily.</text>
</comment>
<dbReference type="STRING" id="764299.STRIC_1524"/>
<evidence type="ECO:0000256" key="2">
    <source>
        <dbReference type="ARBA" id="ARBA00002764"/>
    </source>
</evidence>
<comment type="function">
    <text evidence="2 7">Synthesizes alpha-1,4-glucan chains using ADP-glucose.</text>
</comment>
<dbReference type="InterPro" id="IPR013534">
    <property type="entry name" value="Starch_synth_cat_dom"/>
</dbReference>
<dbReference type="HAMAP" id="MF_00484">
    <property type="entry name" value="Glycogen_synth"/>
    <property type="match status" value="1"/>
</dbReference>
<dbReference type="Proteomes" id="UP000003330">
    <property type="component" value="Unassembled WGS sequence"/>
</dbReference>
<dbReference type="Pfam" id="PF00534">
    <property type="entry name" value="Glycos_transf_1"/>
    <property type="match status" value="1"/>
</dbReference>
<gene>
    <name evidence="7 10" type="primary">glgA</name>
    <name evidence="10" type="ORF">STRIC_1524</name>
</gene>
<evidence type="ECO:0000256" key="6">
    <source>
        <dbReference type="ARBA" id="ARBA00023056"/>
    </source>
</evidence>
<dbReference type="GO" id="GO:0004373">
    <property type="term" value="F:alpha-1,4-glucan glucosyltransferase (UDP-glucose donor) activity"/>
    <property type="evidence" value="ECO:0007669"/>
    <property type="project" value="InterPro"/>
</dbReference>
<keyword evidence="5 7" id="KW-0808">Transferase</keyword>
<evidence type="ECO:0000259" key="9">
    <source>
        <dbReference type="Pfam" id="PF08323"/>
    </source>
</evidence>